<evidence type="ECO:0000313" key="3">
    <source>
        <dbReference type="Proteomes" id="UP001144805"/>
    </source>
</evidence>
<gene>
    <name evidence="2" type="ORF">OSH07_10455</name>
</gene>
<dbReference type="Proteomes" id="UP001144805">
    <property type="component" value="Unassembled WGS sequence"/>
</dbReference>
<evidence type="ECO:0000259" key="1">
    <source>
        <dbReference type="Pfam" id="PF13643"/>
    </source>
</evidence>
<dbReference type="Pfam" id="PF13643">
    <property type="entry name" value="DUF4145"/>
    <property type="match status" value="1"/>
</dbReference>
<dbReference type="EMBL" id="JAPKNK010000003">
    <property type="protein sequence ID" value="MCX5569612.1"/>
    <property type="molecule type" value="Genomic_DNA"/>
</dbReference>
<sequence>MFRFDEMPEAMSTGIAMMVCPACRHAGAFYPIANNTDVGRTTRRIGAIRDGRPVVDVLHAGIRRCPNDKCNALVFVEMKNDKVLVSYPPQVIDFDATNLPPQVLSCLEEAVMCHASACYRASALMVRRSLEEMCVERGARGDNLKARIAELRSTIVISADLLDAADELRLLGNDAAHIEAKTYDAIEAEEVEVAIELTKELLKAVYQHTSLVARLRALKKPSAAPSG</sequence>
<keyword evidence="3" id="KW-1185">Reference proteome</keyword>
<feature type="domain" description="DUF4145" evidence="1">
    <location>
        <begin position="109"/>
        <end position="198"/>
    </location>
</feature>
<proteinExistence type="predicted"/>
<accession>A0A9X3IL92</accession>
<evidence type="ECO:0000313" key="2">
    <source>
        <dbReference type="EMBL" id="MCX5569612.1"/>
    </source>
</evidence>
<dbReference type="AlphaFoldDB" id="A0A9X3IL92"/>
<reference evidence="2" key="1">
    <citation type="submission" date="2022-11" db="EMBL/GenBank/DDBJ databases">
        <title>Biodiversity and phylogenetic relationships of bacteria.</title>
        <authorList>
            <person name="Machado R.A.R."/>
            <person name="Bhat A."/>
            <person name="Loulou A."/>
            <person name="Kallel S."/>
        </authorList>
    </citation>
    <scope>NUCLEOTIDE SEQUENCE</scope>
    <source>
        <strain evidence="2">K-TC2</strain>
    </source>
</reference>
<protein>
    <submittedName>
        <fullName evidence="2">DUF4145 domain-containing protein</fullName>
    </submittedName>
</protein>
<name>A0A9X3IL92_9HYPH</name>
<dbReference type="RefSeq" id="WP_266338573.1">
    <property type="nucleotide sequence ID" value="NZ_JAPKNK010000003.1"/>
</dbReference>
<comment type="caution">
    <text evidence="2">The sequence shown here is derived from an EMBL/GenBank/DDBJ whole genome shotgun (WGS) entry which is preliminary data.</text>
</comment>
<dbReference type="InterPro" id="IPR025285">
    <property type="entry name" value="DUF4145"/>
</dbReference>
<organism evidence="2 3">
    <name type="scientific">Kaistia nematophila</name>
    <dbReference type="NCBI Taxonomy" id="2994654"/>
    <lineage>
        <taxon>Bacteria</taxon>
        <taxon>Pseudomonadati</taxon>
        <taxon>Pseudomonadota</taxon>
        <taxon>Alphaproteobacteria</taxon>
        <taxon>Hyphomicrobiales</taxon>
        <taxon>Kaistiaceae</taxon>
        <taxon>Kaistia</taxon>
    </lineage>
</organism>